<dbReference type="EMBL" id="WMBQ01000001">
    <property type="protein sequence ID" value="MTD94938.1"/>
    <property type="molecule type" value="Genomic_DNA"/>
</dbReference>
<keyword evidence="1" id="KW-0812">Transmembrane</keyword>
<evidence type="ECO:0000256" key="1">
    <source>
        <dbReference type="SAM" id="Phobius"/>
    </source>
</evidence>
<gene>
    <name evidence="2" type="ORF">GIW81_11410</name>
</gene>
<dbReference type="AlphaFoldDB" id="A0A6I3KKP4"/>
<proteinExistence type="predicted"/>
<dbReference type="InterPro" id="IPR007313">
    <property type="entry name" value="FxsA"/>
</dbReference>
<accession>A0A6I3KKP4</accession>
<comment type="caution">
    <text evidence="2">The sequence shown here is derived from an EMBL/GenBank/DDBJ whole genome shotgun (WGS) entry which is preliminary data.</text>
</comment>
<keyword evidence="1" id="KW-1133">Transmembrane helix</keyword>
<dbReference type="PANTHER" id="PTHR35335">
    <property type="entry name" value="UPF0716 PROTEIN FXSA"/>
    <property type="match status" value="1"/>
</dbReference>
<keyword evidence="3" id="KW-1185">Reference proteome</keyword>
<evidence type="ECO:0000313" key="3">
    <source>
        <dbReference type="Proteomes" id="UP000440694"/>
    </source>
</evidence>
<sequence length="158" mass="16511">MTSPLHLAAALFVLGLPLLEIGVLIEVGRWLGLWATLGLLVLSAAAGMLIVRNAGTAMVGRMLDGMGRGGLGIAALIDSYATIAAGFLLIVPGFITDAIGVALLVPPVRRALLRALFPGFAERPRNTSGPVEAQAPTKGPIIIEGTYQRLDDDTDTKR</sequence>
<dbReference type="Proteomes" id="UP000440694">
    <property type="component" value="Unassembled WGS sequence"/>
</dbReference>
<name>A0A6I3KKP4_9HYPH</name>
<dbReference type="Pfam" id="PF04186">
    <property type="entry name" value="FxsA"/>
    <property type="match status" value="1"/>
</dbReference>
<reference evidence="2 3" key="1">
    <citation type="submission" date="2019-11" db="EMBL/GenBank/DDBJ databases">
        <title>Identification of a novel strain.</title>
        <authorList>
            <person name="Xu Q."/>
            <person name="Wang G."/>
        </authorList>
    </citation>
    <scope>NUCLEOTIDE SEQUENCE [LARGE SCALE GENOMIC DNA]</scope>
    <source>
        <strain evidence="3">xq</strain>
    </source>
</reference>
<dbReference type="GO" id="GO:0016020">
    <property type="term" value="C:membrane"/>
    <property type="evidence" value="ECO:0007669"/>
    <property type="project" value="InterPro"/>
</dbReference>
<evidence type="ECO:0000313" key="2">
    <source>
        <dbReference type="EMBL" id="MTD94938.1"/>
    </source>
</evidence>
<feature type="transmembrane region" description="Helical" evidence="1">
    <location>
        <begin position="83"/>
        <end position="105"/>
    </location>
</feature>
<dbReference type="PANTHER" id="PTHR35335:SF1">
    <property type="entry name" value="UPF0716 PROTEIN FXSA"/>
    <property type="match status" value="1"/>
</dbReference>
<dbReference type="NCBIfam" id="NF008528">
    <property type="entry name" value="PRK11463.1-2"/>
    <property type="match status" value="1"/>
</dbReference>
<keyword evidence="1" id="KW-0472">Membrane</keyword>
<organism evidence="2 3">
    <name type="scientific">Hyphomicrobium album</name>
    <dbReference type="NCBI Taxonomy" id="2665159"/>
    <lineage>
        <taxon>Bacteria</taxon>
        <taxon>Pseudomonadati</taxon>
        <taxon>Pseudomonadota</taxon>
        <taxon>Alphaproteobacteria</taxon>
        <taxon>Hyphomicrobiales</taxon>
        <taxon>Hyphomicrobiaceae</taxon>
        <taxon>Hyphomicrobium</taxon>
    </lineage>
</organism>
<protein>
    <submittedName>
        <fullName evidence="2">FxsA family protein</fullName>
    </submittedName>
</protein>
<dbReference type="RefSeq" id="WP_154739294.1">
    <property type="nucleotide sequence ID" value="NZ_WMBQ01000001.1"/>
</dbReference>
<feature type="transmembrane region" description="Helical" evidence="1">
    <location>
        <begin position="31"/>
        <end position="51"/>
    </location>
</feature>